<sequence length="178" mass="19252">MTKKLIVVLVLIIIAGMAMIGYGLSQRKEASASSAGGTGAAGTSLEQKYVRYDEGQGGVQVTAVLLTPEYIRLTGMKLPGNYDLQKSILFEIAMTTHMGDLREYPIAEKAELLVNGKVIKPAGWKLTADEGHHPVGLLIFSPKNAQGTPVLKSNTVIELNLKELQGVSERKFTWSLPL</sequence>
<feature type="transmembrane region" description="Helical" evidence="1">
    <location>
        <begin position="6"/>
        <end position="24"/>
    </location>
</feature>
<evidence type="ECO:0008006" key="4">
    <source>
        <dbReference type="Google" id="ProtNLM"/>
    </source>
</evidence>
<protein>
    <recommendedName>
        <fullName evidence="4">DUF4352 domain-containing protein</fullName>
    </recommendedName>
</protein>
<evidence type="ECO:0000256" key="1">
    <source>
        <dbReference type="SAM" id="Phobius"/>
    </source>
</evidence>
<proteinExistence type="predicted"/>
<reference evidence="3" key="1">
    <citation type="submission" date="2015-07" db="EMBL/GenBank/DDBJ databases">
        <title>Complete Genome of Thermincola ferriacetica strain Z-0001T.</title>
        <authorList>
            <person name="Lusk B."/>
            <person name="Badalamenti J.P."/>
            <person name="Parameswaran P."/>
            <person name="Bond D.R."/>
            <person name="Torres C.I."/>
        </authorList>
    </citation>
    <scope>NUCLEOTIDE SEQUENCE [LARGE SCALE GENOMIC DNA]</scope>
    <source>
        <strain evidence="3">Z-0001</strain>
    </source>
</reference>
<evidence type="ECO:0000313" key="2">
    <source>
        <dbReference type="EMBL" id="KNZ70565.1"/>
    </source>
</evidence>
<comment type="caution">
    <text evidence="2">The sequence shown here is derived from an EMBL/GenBank/DDBJ whole genome shotgun (WGS) entry which is preliminary data.</text>
</comment>
<keyword evidence="1" id="KW-0472">Membrane</keyword>
<gene>
    <name evidence="2" type="ORF">Tfer_0749</name>
</gene>
<dbReference type="EMBL" id="LGTE01000003">
    <property type="protein sequence ID" value="KNZ70565.1"/>
    <property type="molecule type" value="Genomic_DNA"/>
</dbReference>
<accession>A0A0L6W4V8</accession>
<organism evidence="2 3">
    <name type="scientific">Thermincola ferriacetica</name>
    <dbReference type="NCBI Taxonomy" id="281456"/>
    <lineage>
        <taxon>Bacteria</taxon>
        <taxon>Bacillati</taxon>
        <taxon>Bacillota</taxon>
        <taxon>Clostridia</taxon>
        <taxon>Eubacteriales</taxon>
        <taxon>Thermincolaceae</taxon>
        <taxon>Thermincola</taxon>
    </lineage>
</organism>
<evidence type="ECO:0000313" key="3">
    <source>
        <dbReference type="Proteomes" id="UP000037175"/>
    </source>
</evidence>
<keyword evidence="3" id="KW-1185">Reference proteome</keyword>
<name>A0A0L6W4V8_9FIRM</name>
<dbReference type="AlphaFoldDB" id="A0A0L6W4V8"/>
<dbReference type="Proteomes" id="UP000037175">
    <property type="component" value="Unassembled WGS sequence"/>
</dbReference>
<keyword evidence="1" id="KW-1133">Transmembrane helix</keyword>
<dbReference type="RefSeq" id="WP_052216930.1">
    <property type="nucleotide sequence ID" value="NZ_LGTE01000003.1"/>
</dbReference>
<keyword evidence="1" id="KW-0812">Transmembrane</keyword>